<evidence type="ECO:0000313" key="5">
    <source>
        <dbReference type="Proteomes" id="UP000256379"/>
    </source>
</evidence>
<feature type="domain" description="Fumarylacetoacetase-like C-terminal" evidence="3">
    <location>
        <begin position="13"/>
        <end position="197"/>
    </location>
</feature>
<sequence length="197" mass="21877">SMRFKKEAFDGKREEAVYFSKRVNECASPDSIFHRESKTNQLDYEVELVVIIGKDCKNIPKEQAKEVIFGYTIGNDISARDLQAKHKQWYAGKSLEGAFPMGPYIILRDSLDTSNLAIKSYVNGELRQNSNTSKMIFGIDSVIAELSSYFTLKAGSIISMGTPSGVGMGFNPPRFLQSGDIVTCEIEGIGSIRTRIV</sequence>
<dbReference type="PANTHER" id="PTHR42796">
    <property type="entry name" value="FUMARYLACETOACETATE HYDROLASE DOMAIN-CONTAINING PROTEIN 2A-RELATED"/>
    <property type="match status" value="1"/>
</dbReference>
<accession>A0A3D8IA83</accession>
<dbReference type="AlphaFoldDB" id="A0A3D8IA83"/>
<dbReference type="GO" id="GO:0003824">
    <property type="term" value="F:catalytic activity"/>
    <property type="evidence" value="ECO:0007669"/>
    <property type="project" value="InterPro"/>
</dbReference>
<dbReference type="GO" id="GO:0046872">
    <property type="term" value="F:metal ion binding"/>
    <property type="evidence" value="ECO:0007669"/>
    <property type="project" value="UniProtKB-KW"/>
</dbReference>
<dbReference type="InterPro" id="IPR051121">
    <property type="entry name" value="FAH"/>
</dbReference>
<evidence type="ECO:0000259" key="3">
    <source>
        <dbReference type="Pfam" id="PF01557"/>
    </source>
</evidence>
<dbReference type="Proteomes" id="UP000256379">
    <property type="component" value="Unassembled WGS sequence"/>
</dbReference>
<proteinExistence type="inferred from homology"/>
<dbReference type="InterPro" id="IPR011234">
    <property type="entry name" value="Fumarylacetoacetase-like_C"/>
</dbReference>
<dbReference type="PANTHER" id="PTHR42796:SF4">
    <property type="entry name" value="FUMARYLACETOACETATE HYDROLASE DOMAIN-CONTAINING PROTEIN 2A"/>
    <property type="match status" value="1"/>
</dbReference>
<dbReference type="EMBL" id="NXLQ01000036">
    <property type="protein sequence ID" value="RDU62069.1"/>
    <property type="molecule type" value="Genomic_DNA"/>
</dbReference>
<reference evidence="4 5" key="1">
    <citation type="submission" date="2018-04" db="EMBL/GenBank/DDBJ databases">
        <title>Novel Campyloabacter and Helicobacter Species and Strains.</title>
        <authorList>
            <person name="Mannion A.J."/>
            <person name="Shen Z."/>
            <person name="Fox J.G."/>
        </authorList>
    </citation>
    <scope>NUCLEOTIDE SEQUENCE [LARGE SCALE GENOMIC DNA]</scope>
    <source>
        <strain evidence="4 5">MIT 17-337</strain>
    </source>
</reference>
<dbReference type="GO" id="GO:0044281">
    <property type="term" value="P:small molecule metabolic process"/>
    <property type="evidence" value="ECO:0007669"/>
    <property type="project" value="UniProtKB-ARBA"/>
</dbReference>
<evidence type="ECO:0000313" key="4">
    <source>
        <dbReference type="EMBL" id="RDU62069.1"/>
    </source>
</evidence>
<dbReference type="Pfam" id="PF01557">
    <property type="entry name" value="FAA_hydrolase"/>
    <property type="match status" value="1"/>
</dbReference>
<name>A0A3D8IA83_9HELI</name>
<organism evidence="4 5">
    <name type="scientific">Helicobacter didelphidarum</name>
    <dbReference type="NCBI Taxonomy" id="2040648"/>
    <lineage>
        <taxon>Bacteria</taxon>
        <taxon>Pseudomonadati</taxon>
        <taxon>Campylobacterota</taxon>
        <taxon>Epsilonproteobacteria</taxon>
        <taxon>Campylobacterales</taxon>
        <taxon>Helicobacteraceae</taxon>
        <taxon>Helicobacter</taxon>
    </lineage>
</organism>
<dbReference type="Gene3D" id="3.90.850.10">
    <property type="entry name" value="Fumarylacetoacetase-like, C-terminal domain"/>
    <property type="match status" value="1"/>
</dbReference>
<evidence type="ECO:0000256" key="1">
    <source>
        <dbReference type="ARBA" id="ARBA00010211"/>
    </source>
</evidence>
<feature type="non-terminal residue" evidence="4">
    <location>
        <position position="1"/>
    </location>
</feature>
<comment type="similarity">
    <text evidence="1">Belongs to the FAH family.</text>
</comment>
<protein>
    <submittedName>
        <fullName evidence="4">Fumarylacetoacetase</fullName>
    </submittedName>
</protein>
<dbReference type="SUPFAM" id="SSF56529">
    <property type="entry name" value="FAH"/>
    <property type="match status" value="1"/>
</dbReference>
<comment type="caution">
    <text evidence="4">The sequence shown here is derived from an EMBL/GenBank/DDBJ whole genome shotgun (WGS) entry which is preliminary data.</text>
</comment>
<evidence type="ECO:0000256" key="2">
    <source>
        <dbReference type="ARBA" id="ARBA00022723"/>
    </source>
</evidence>
<dbReference type="InterPro" id="IPR036663">
    <property type="entry name" value="Fumarylacetoacetase_C_sf"/>
</dbReference>
<keyword evidence="5" id="KW-1185">Reference proteome</keyword>
<dbReference type="OrthoDB" id="5197601at2"/>
<keyword evidence="2" id="KW-0479">Metal-binding</keyword>
<gene>
    <name evidence="4" type="ORF">CQA53_09630</name>
</gene>
<dbReference type="RefSeq" id="WP_147290025.1">
    <property type="nucleotide sequence ID" value="NZ_NXLQ01000036.1"/>
</dbReference>